<keyword evidence="2" id="KW-0460">Magnesium</keyword>
<dbReference type="SUPFAM" id="SSF88723">
    <property type="entry name" value="PIN domain-like"/>
    <property type="match status" value="1"/>
</dbReference>
<dbReference type="OrthoDB" id="2433063at2759"/>
<reference evidence="3" key="1">
    <citation type="journal article" date="2020" name="Fungal Divers.">
        <title>Resolving the Mortierellaceae phylogeny through synthesis of multi-gene phylogenetics and phylogenomics.</title>
        <authorList>
            <person name="Vandepol N."/>
            <person name="Liber J."/>
            <person name="Desiro A."/>
            <person name="Na H."/>
            <person name="Kennedy M."/>
            <person name="Barry K."/>
            <person name="Grigoriev I.V."/>
            <person name="Miller A.N."/>
            <person name="O'Donnell K."/>
            <person name="Stajich J.E."/>
            <person name="Bonito G."/>
        </authorList>
    </citation>
    <scope>NUCLEOTIDE SEQUENCE</scope>
    <source>
        <strain evidence="3">NRRL 6426</strain>
    </source>
</reference>
<dbReference type="EMBL" id="JAAAUQ010003023">
    <property type="protein sequence ID" value="KAF9119345.1"/>
    <property type="molecule type" value="Genomic_DNA"/>
</dbReference>
<dbReference type="Proteomes" id="UP000748756">
    <property type="component" value="Unassembled WGS sequence"/>
</dbReference>
<proteinExistence type="predicted"/>
<dbReference type="InterPro" id="IPR006084">
    <property type="entry name" value="XPG/Rad2"/>
</dbReference>
<dbReference type="GO" id="GO:0017108">
    <property type="term" value="F:5'-flap endonuclease activity"/>
    <property type="evidence" value="ECO:0007669"/>
    <property type="project" value="TreeGrafter"/>
</dbReference>
<dbReference type="PANTHER" id="PTHR11081">
    <property type="entry name" value="FLAP ENDONUCLEASE FAMILY MEMBER"/>
    <property type="match status" value="1"/>
</dbReference>
<evidence type="ECO:0000313" key="3">
    <source>
        <dbReference type="EMBL" id="KAF9119345.1"/>
    </source>
</evidence>
<dbReference type="InterPro" id="IPR029060">
    <property type="entry name" value="PIN-like_dom_sf"/>
</dbReference>
<dbReference type="GO" id="GO:0046872">
    <property type="term" value="F:metal ion binding"/>
    <property type="evidence" value="ECO:0007669"/>
    <property type="project" value="UniProtKB-KW"/>
</dbReference>
<evidence type="ECO:0000256" key="1">
    <source>
        <dbReference type="ARBA" id="ARBA00022723"/>
    </source>
</evidence>
<evidence type="ECO:0008006" key="5">
    <source>
        <dbReference type="Google" id="ProtNLM"/>
    </source>
</evidence>
<sequence length="204" mass="22676">MEESRTSLAAYLINNGWNVIECPSEADIAIASDCQPSDIVVSGDSDMLIYDTVKTIWRPLSRGRFLVYKLAEVLGHLEISRAKLTALGIVSKNDYTSNLARLGVITNHKIVKSLEETETDVEKLIQQYLVHPDVVCKKPSATHFQASMKVFVHRQFTVPDSTMPPQTPGQEATAQGSAQQCRTLKDILERLEALHLRLRGSKNG</sequence>
<dbReference type="PANTHER" id="PTHR11081:SF9">
    <property type="entry name" value="FLAP ENDONUCLEASE 1"/>
    <property type="match status" value="1"/>
</dbReference>
<organism evidence="3 4">
    <name type="scientific">Linnemannia schmuckeri</name>
    <dbReference type="NCBI Taxonomy" id="64567"/>
    <lineage>
        <taxon>Eukaryota</taxon>
        <taxon>Fungi</taxon>
        <taxon>Fungi incertae sedis</taxon>
        <taxon>Mucoromycota</taxon>
        <taxon>Mortierellomycotina</taxon>
        <taxon>Mortierellomycetes</taxon>
        <taxon>Mortierellales</taxon>
        <taxon>Mortierellaceae</taxon>
        <taxon>Linnemannia</taxon>
    </lineage>
</organism>
<protein>
    <recommendedName>
        <fullName evidence="5">XPG-I domain-containing protein</fullName>
    </recommendedName>
</protein>
<name>A0A9P5UUT7_9FUNG</name>
<evidence type="ECO:0000313" key="4">
    <source>
        <dbReference type="Proteomes" id="UP000748756"/>
    </source>
</evidence>
<keyword evidence="1" id="KW-0479">Metal-binding</keyword>
<dbReference type="Gene3D" id="3.40.50.1010">
    <property type="entry name" value="5'-nuclease"/>
    <property type="match status" value="1"/>
</dbReference>
<comment type="caution">
    <text evidence="3">The sequence shown here is derived from an EMBL/GenBank/DDBJ whole genome shotgun (WGS) entry which is preliminary data.</text>
</comment>
<gene>
    <name evidence="3" type="ORF">BG015_006370</name>
</gene>
<accession>A0A9P5UUT7</accession>
<dbReference type="AlphaFoldDB" id="A0A9P5UUT7"/>
<keyword evidence="4" id="KW-1185">Reference proteome</keyword>
<evidence type="ECO:0000256" key="2">
    <source>
        <dbReference type="ARBA" id="ARBA00022842"/>
    </source>
</evidence>